<dbReference type="EMBL" id="CAJNOK010044234">
    <property type="protein sequence ID" value="CAF1573592.1"/>
    <property type="molecule type" value="Genomic_DNA"/>
</dbReference>
<reference evidence="2" key="1">
    <citation type="submission" date="2021-02" db="EMBL/GenBank/DDBJ databases">
        <authorList>
            <person name="Nowell W R."/>
        </authorList>
    </citation>
    <scope>NUCLEOTIDE SEQUENCE</scope>
</reference>
<name>A0A8S2V1N3_9BILA</name>
<accession>A0A8S2V1N3</accession>
<dbReference type="Proteomes" id="UP000677228">
    <property type="component" value="Unassembled WGS sequence"/>
</dbReference>
<dbReference type="AlphaFoldDB" id="A0A8S2V1N3"/>
<protein>
    <submittedName>
        <fullName evidence="2">Uncharacterized protein</fullName>
    </submittedName>
</protein>
<gene>
    <name evidence="1" type="ORF">OVA965_LOCUS40511</name>
    <name evidence="2" type="ORF">TMI583_LOCUS41956</name>
</gene>
<organism evidence="2 3">
    <name type="scientific">Didymodactylos carnosus</name>
    <dbReference type="NCBI Taxonomy" id="1234261"/>
    <lineage>
        <taxon>Eukaryota</taxon>
        <taxon>Metazoa</taxon>
        <taxon>Spiralia</taxon>
        <taxon>Gnathifera</taxon>
        <taxon>Rotifera</taxon>
        <taxon>Eurotatoria</taxon>
        <taxon>Bdelloidea</taxon>
        <taxon>Philodinida</taxon>
        <taxon>Philodinidae</taxon>
        <taxon>Didymodactylos</taxon>
    </lineage>
</organism>
<dbReference type="Proteomes" id="UP000682733">
    <property type="component" value="Unassembled WGS sequence"/>
</dbReference>
<comment type="caution">
    <text evidence="2">The sequence shown here is derived from an EMBL/GenBank/DDBJ whole genome shotgun (WGS) entry which is preliminary data.</text>
</comment>
<sequence>MNKIEVEGGWGNEAIEIGLWHANRENERENITQVILIGDAPPNTKNEVNEKKQRYGQSFWEKTKFAQSTYYEDELAKLKVDGIPVHAFFVEQRAEESFKKIAKETGGRCEMLDINSSSGSEMLTDLVTEEILRNVGGSLKGDALVEAYRNKFGKSYT</sequence>
<dbReference type="EMBL" id="CAJOBA010067092">
    <property type="protein sequence ID" value="CAF4369095.1"/>
    <property type="molecule type" value="Genomic_DNA"/>
</dbReference>
<proteinExistence type="predicted"/>
<evidence type="ECO:0000313" key="1">
    <source>
        <dbReference type="EMBL" id="CAF1573592.1"/>
    </source>
</evidence>
<evidence type="ECO:0000313" key="3">
    <source>
        <dbReference type="Proteomes" id="UP000682733"/>
    </source>
</evidence>
<evidence type="ECO:0000313" key="2">
    <source>
        <dbReference type="EMBL" id="CAF4369095.1"/>
    </source>
</evidence>